<feature type="region of interest" description="Disordered" evidence="7">
    <location>
        <begin position="874"/>
        <end position="937"/>
    </location>
</feature>
<dbReference type="PROSITE" id="PS50848">
    <property type="entry name" value="START"/>
    <property type="match status" value="1"/>
</dbReference>
<name>A0AAW1FGL6_ZOAVI</name>
<evidence type="ECO:0000259" key="9">
    <source>
        <dbReference type="PROSITE" id="PS50848"/>
    </source>
</evidence>
<evidence type="ECO:0000256" key="6">
    <source>
        <dbReference type="SAM" id="Coils"/>
    </source>
</evidence>
<dbReference type="GO" id="GO:0007018">
    <property type="term" value="P:microtubule-based movement"/>
    <property type="evidence" value="ECO:0007669"/>
    <property type="project" value="InterPro"/>
</dbReference>
<feature type="compositionally biased region" description="Basic residues" evidence="7">
    <location>
        <begin position="2132"/>
        <end position="2144"/>
    </location>
</feature>
<sequence length="3514" mass="388363">MANVKVAVRVRPLNARERADEGRLAVQVEDKLVTVKNVKLDGRWDGAVDSREKLLEFCFDYCYWSVDPAEPHYASQEEVFQDLGVSVLSGASEGYNVCLFAYGQTGSGKTYTMMGTPDSIGLTPRICQGLFRSEDTFPDEHNSSRVEISFLEIYNERVRDLLRGGEQKKRASLRVREHPEKGPYVQDLSQHVVSDCKQAMDLLEEGIANRITAATHNHDASSRSHAIFTIQYTQAILENNLPSETVSKINLVDLAGSERADPHYCRDRLTEGSNINKSLVTLGIVISALAQNSQMSSSCQSINSMASEGDGSTVGSHSSSLSGGGGGGGRRHCFIPYRDSVLTWLLKDSLGGNSKTIMIATVSPSANSYNETLSTLRYAAHAKNIVNTPRVNEDASVRLIRELREEIDRLKSMLLSFEMQRNLSPSLSDERDGNLSDIVLQNELKVEQLTKDWSESWRDKKELLEQYSVDINRDRAGFLINSFQPHLVALDGDVLSTGVVFYHLREGVTHIGPQEQFEKPQIVLRGSASCEIENHGGVVTLRPLPGCVCLLNDREVTEPCRLAQGTVITLGGVHKFRFNHPAEAAVLRERRRASDGDMTCTYNHSVEDLKLQGQLGACLSPSGEPSARQCMEEQQRFVESLRQEIQPEQRRAERELEREQAHLRQQHREIQQWIMQEKHRLTTAELRVTQESGVQTDLITSTLLEREASHAREDPEGETVDQPSQVIRARKKVVQEELLKHHALCRSESRIRRKKLHYQLENIARKRHLLEAKRELQRLERALPPGPESPESPDLGSPTKLRGRSLVSRRHSFSADLLSRLYPQNTPIFRHFLKRNGSTEQTSNSFTTSDSIGSRKWVSDECLFRERTQSCSSSLFSGQSQASRRRVNSSENLRPTAKEEPQAQPLRERPERKPLLPNRELSFKNRSDQNSGVTLKSPVGTALQPVYKENIQGPTTCKTSSEIVPCMNAINQAHAGNNGLETIKKTFSCSVGPRLKTALSKVFRKPPSSVNGGRNPKPLGRIASKFHWRQRRDRSLKDTKMSRSKCVVKAAVSCEGLDQPSVFEDVKQKRWHSTEALMSKTSRWVERQQGLMGWEEEQEDRDDVTSDGESLFSLDSLSSAYVTALAEQLRREEAAQSEAESEDSLMSNDSLAAEESSGKYSAVEELSQTVAAAYSLVTECSHSSMRHNRSAEDSLDWDSSRKPQVIPAEAYWSQQGSPKLRHGGATTKPPSHKSLVADSRGSDTVRKLVEDFGNMQTTSTVSPRSLSSCSVREPDNMLALTDAWSSTDAADSPRIHSDSLPFQRKMMLRGVESSSSSLSPNSMNLSDCQSGPGSTSTSTEGVNVTVQEHGRDILTGPSETLESQILAMPEEALKQAGCCVEQAEDTGTAVMDTPDCSIKSPALLLTVEPQAACASPTEIHYTKQQASQPKLLQVLTDVPDMVTADTTMSSDTEIWTSGGQSVKHLSNTSHGQVLKKMSDPVSVLQPSTEDEVLCSLDGATEKFTNINQCELGNAEHLSSTRDKMLDEAETKGALTEQHVALQQELVKSSCKHSRKRNKDQQEAFVGSLKIPKRSNGSELVTFCSAPVDDQEDIWPDDNNNSSDSNGEQSAVEDNCSGFDSVCVDGSITLDTEASEASPVSDPMRRKLGQIFEHSECGDDVPRRKVAEKGDGTIKEVAAETKGWESQSDKHRKHEESRQHICKSDAICSAIDLRISEVIKEHMRLSLIVSEDDRKSRSQSMYVLSSSVCHFGCKSDENEWKEKQRRDKMSDQVKKGAILEGHLALERTKTTVGNGEHLASELPAELSTSQESNMLKSTEVTQKIDHVHSFSDVTSNEPVIRHCAFQMSSAKNDSVQSNVTLSSQRESEHSTGNPTLQPVSLSSISGSSTHSEGNTVEKDALCQEINDSGKQKVTSHLKPVINDTCLNEVDTQSSERHLIPRETPSAMGDAKEDYGCSHEKNVGMEATSTLQFKRHGRHSSQNTPADESASTKGFAVSPGHDGNGETDDTRGGKPCATAQGEFSCSQTHSNTLTQSCVINMNPHNKCQHSNSVCKFVTDAQVDSQKDCIMKKDKDTPKIFAESKHEASVSGSMQPQCTSHQGNTVKHTECYVSVMSKEVHTPADGQNRSAVTSKKAKSKRLRKTKIQTHPMSSTESSHKSSDEDEEDNKTTRVHHSRLLSKWVKLGEQEVRQVRSKDADMSTTVSVSRSKMRFCSAGAQGKSEVNASRDYTQKRLSLQVVSQRTNVELVLPYAKKSESQPDSPMHFASSDINPFVHQWQDGDSNHHCYKNPAFGSAADLSCKSPLLNSAEKLITRCCSVDNGLNGQNSPFYSHLSTYAANKGLSSTLSSMEDYKEQGSKSSPLMPCQQASAGIHSHLANLTVTGSSSSNDGHSSSQMDEMMLVYSPEQESQGSKVPAQRRRTCEYGTQTEHGLQTADVGNSSSAPKRRERHKRSNTDVPATRKTKVGIKESQAWASMESMSAHISKLIDSTSDLLGDVQGMRTGEALKSSPRRRSVNVSNISVCYSESNDCTQRDCSTQTAVDVGIQTERSSTPAAKEVAAHQAPSERSKSHEVNVIVKVIGSEVVAGSQDKNVHRVVKSTDDRSFNTSTAAQRPASQPENKTPPLKTAGECRRRVRSASSRGSKQSTPEALCHKSVPISEVSRRSSKNSHEDNHSPSFRNEPTLYLKKHATYTDRASSPIRTVGTRLRMKLRGDQSTLNRHLNSEKDNLTVSSGKQSACTTVSEEEQMPRHSSDVSSCASESVSLEKVSEMSCSSPKGSISVSASLDRDTDTDRRNVIGCKWQSSSQQWRTSTSTDGLTMQNHISPVLRPAAVHKQQPKATLIYSRPAVDAVDFCVDSYNPSPVSNRNVQLQEDDTVSLAPSECNTDVLVNMEPVTSAAPSQRHQIAPEDLPMHNKFTNWSGINLQQSKHSNKPGTFPTKDDDDGGSRSRAEWGEMDSSVESTAQSDRRAREIERLRREREQVMATVSLNMNPTPLTVELTEAKLHYGLGETDTLLKMLSPRTGDELEPPTSASTKQQLYDRHRRSIEGLRQEREERLQTYRRARSLSPSQHPRSSPQEAVSSSKVSAAMPSRRKEYQQQLRQGEIDSTRIPDPPRGEGHCPSDIEQLLRDYGRAREEARTEIAKARERLRERTEQEKKRLQQQALSQEATDDLRHRTRISNSTLCTGSSLSLSSGPTSGYNSGNTLQHGNRPLLTGQIPGFQEDGLKLRTRPPICGPQSVKSQRAWLSAHDVHLEPPVAMFEPLMTSSPSTSARQRTASFGSSSSISTTYQDITSGLLGRALTEVRLASSGDLSNLLMSKATAGWRYQGEEQGVQAYYKPSSSPSVHGFLGAAELDRPLDSLWTTICQLSKTHTYNQSVRSVWTRPLDDSTQLVYVLTDPSTCHLSQPRDFCCISTESKQDGLCVLAMQSVFEESLPRPSVDAVRGEMMPSCWILQPIRRSGQEATRVVYLLQVDLGTPSFPQRLLNTVVRRHAAVIADLDVFLARSTGLTATH</sequence>
<feature type="compositionally biased region" description="Low complexity" evidence="7">
    <location>
        <begin position="1596"/>
        <end position="1605"/>
    </location>
</feature>
<feature type="region of interest" description="Disordered" evidence="7">
    <location>
        <begin position="3147"/>
        <end position="3176"/>
    </location>
</feature>
<feature type="region of interest" description="Disordered" evidence="7">
    <location>
        <begin position="1181"/>
        <end position="1200"/>
    </location>
</feature>
<evidence type="ECO:0000256" key="1">
    <source>
        <dbReference type="ARBA" id="ARBA00022741"/>
    </source>
</evidence>
<dbReference type="Gene3D" id="3.40.850.10">
    <property type="entry name" value="Kinesin motor domain"/>
    <property type="match status" value="1"/>
</dbReference>
<feature type="compositionally biased region" description="Polar residues" evidence="7">
    <location>
        <begin position="2423"/>
        <end position="2442"/>
    </location>
</feature>
<dbReference type="InterPro" id="IPR001752">
    <property type="entry name" value="Kinesin_motor_dom"/>
</dbReference>
<dbReference type="Proteomes" id="UP001488805">
    <property type="component" value="Unassembled WGS sequence"/>
</dbReference>
<comment type="similarity">
    <text evidence="5">Belongs to the TRAFAC class myosin-kinesin ATPase superfamily. Kinesin family.</text>
</comment>
<feature type="region of interest" description="Disordered" evidence="7">
    <location>
        <begin position="2423"/>
        <end position="2464"/>
    </location>
</feature>
<dbReference type="SUPFAM" id="SSF49879">
    <property type="entry name" value="SMAD/FHA domain"/>
    <property type="match status" value="1"/>
</dbReference>
<evidence type="ECO:0000256" key="7">
    <source>
        <dbReference type="SAM" id="MobiDB-lite"/>
    </source>
</evidence>
<keyword evidence="2 5" id="KW-0067">ATP-binding</keyword>
<dbReference type="PRINTS" id="PR00380">
    <property type="entry name" value="KINESINHEAVY"/>
</dbReference>
<evidence type="ECO:0000256" key="3">
    <source>
        <dbReference type="ARBA" id="ARBA00023054"/>
    </source>
</evidence>
<feature type="region of interest" description="Disordered" evidence="7">
    <location>
        <begin position="2590"/>
        <end position="2681"/>
    </location>
</feature>
<feature type="region of interest" description="Disordered" evidence="7">
    <location>
        <begin position="1210"/>
        <end position="1242"/>
    </location>
</feature>
<feature type="compositionally biased region" description="Basic and acidic residues" evidence="7">
    <location>
        <begin position="3147"/>
        <end position="3159"/>
    </location>
</feature>
<feature type="region of interest" description="Disordered" evidence="7">
    <location>
        <begin position="1850"/>
        <end position="1893"/>
    </location>
</feature>
<feature type="region of interest" description="Disordered" evidence="7">
    <location>
        <begin position="780"/>
        <end position="805"/>
    </location>
</feature>
<keyword evidence="3 6" id="KW-0175">Coiled coil</keyword>
<keyword evidence="11" id="KW-1185">Reference proteome</keyword>
<feature type="compositionally biased region" description="Polar residues" evidence="7">
    <location>
        <begin position="2604"/>
        <end position="2619"/>
    </location>
</feature>
<evidence type="ECO:0000313" key="10">
    <source>
        <dbReference type="EMBL" id="KAK9533939.1"/>
    </source>
</evidence>
<gene>
    <name evidence="10" type="ORF">VZT92_009025</name>
</gene>
<feature type="region of interest" description="Disordered" evidence="7">
    <location>
        <begin position="2924"/>
        <end position="2969"/>
    </location>
</feature>
<dbReference type="InterPro" id="IPR036961">
    <property type="entry name" value="Kinesin_motor_dom_sf"/>
</dbReference>
<feature type="compositionally biased region" description="Basic and acidic residues" evidence="7">
    <location>
        <begin position="3103"/>
        <end position="3123"/>
    </location>
</feature>
<evidence type="ECO:0000259" key="8">
    <source>
        <dbReference type="PROSITE" id="PS50067"/>
    </source>
</evidence>
<organism evidence="10 11">
    <name type="scientific">Zoarces viviparus</name>
    <name type="common">Viviparous eelpout</name>
    <name type="synonym">Blennius viviparus</name>
    <dbReference type="NCBI Taxonomy" id="48416"/>
    <lineage>
        <taxon>Eukaryota</taxon>
        <taxon>Metazoa</taxon>
        <taxon>Chordata</taxon>
        <taxon>Craniata</taxon>
        <taxon>Vertebrata</taxon>
        <taxon>Euteleostomi</taxon>
        <taxon>Actinopterygii</taxon>
        <taxon>Neopterygii</taxon>
        <taxon>Teleostei</taxon>
        <taxon>Neoteleostei</taxon>
        <taxon>Acanthomorphata</taxon>
        <taxon>Eupercaria</taxon>
        <taxon>Perciformes</taxon>
        <taxon>Cottioidei</taxon>
        <taxon>Zoarcales</taxon>
        <taxon>Zoarcidae</taxon>
        <taxon>Zoarcinae</taxon>
        <taxon>Zoarces</taxon>
    </lineage>
</organism>
<dbReference type="GO" id="GO:0005524">
    <property type="term" value="F:ATP binding"/>
    <property type="evidence" value="ECO:0007669"/>
    <property type="project" value="UniProtKB-UniRule"/>
</dbReference>
<feature type="region of interest" description="Disordered" evidence="7">
    <location>
        <begin position="1311"/>
        <end position="1340"/>
    </location>
</feature>
<feature type="compositionally biased region" description="Polar residues" evidence="7">
    <location>
        <begin position="1850"/>
        <end position="1878"/>
    </location>
</feature>
<dbReference type="GO" id="GO:0003777">
    <property type="term" value="F:microtubule motor activity"/>
    <property type="evidence" value="ECO:0007669"/>
    <property type="project" value="InterPro"/>
</dbReference>
<comment type="caution">
    <text evidence="10">The sequence shown here is derived from an EMBL/GenBank/DDBJ whole genome shotgun (WGS) entry which is preliminary data.</text>
</comment>
<dbReference type="Gene3D" id="3.30.530.20">
    <property type="match status" value="1"/>
</dbReference>
<feature type="region of interest" description="Disordered" evidence="7">
    <location>
        <begin position="1927"/>
        <end position="1950"/>
    </location>
</feature>
<feature type="region of interest" description="Disordered" evidence="7">
    <location>
        <begin position="1586"/>
        <end position="1612"/>
    </location>
</feature>
<evidence type="ECO:0000256" key="5">
    <source>
        <dbReference type="PROSITE-ProRule" id="PRU00283"/>
    </source>
</evidence>
<keyword evidence="1 5" id="KW-0547">Nucleotide-binding</keyword>
<dbReference type="PANTHER" id="PTHR47117">
    <property type="entry name" value="STAR-RELATED LIPID TRANSFER PROTEIN 9"/>
    <property type="match status" value="1"/>
</dbReference>
<evidence type="ECO:0000256" key="2">
    <source>
        <dbReference type="ARBA" id="ARBA00022840"/>
    </source>
</evidence>
<feature type="domain" description="Kinesin motor" evidence="8">
    <location>
        <begin position="3"/>
        <end position="385"/>
    </location>
</feature>
<feature type="coiled-coil region" evidence="6">
    <location>
        <begin position="638"/>
        <end position="669"/>
    </location>
</feature>
<feature type="region of interest" description="Disordered" evidence="7">
    <location>
        <begin position="3061"/>
        <end position="3123"/>
    </location>
</feature>
<feature type="region of interest" description="Disordered" evidence="7">
    <location>
        <begin position="300"/>
        <end position="328"/>
    </location>
</feature>
<feature type="compositionally biased region" description="Polar residues" evidence="7">
    <location>
        <begin position="3066"/>
        <end position="3085"/>
    </location>
</feature>
<feature type="compositionally biased region" description="Low complexity" evidence="7">
    <location>
        <begin position="1313"/>
        <end position="1326"/>
    </location>
</feature>
<dbReference type="InterPro" id="IPR027417">
    <property type="entry name" value="P-loop_NTPase"/>
</dbReference>
<dbReference type="PROSITE" id="PS00411">
    <property type="entry name" value="KINESIN_MOTOR_1"/>
    <property type="match status" value="1"/>
</dbReference>
<dbReference type="InterPro" id="IPR023393">
    <property type="entry name" value="START-like_dom_sf"/>
</dbReference>
<feature type="compositionally biased region" description="Basic and acidic residues" evidence="7">
    <location>
        <begin position="896"/>
        <end position="914"/>
    </location>
</feature>
<feature type="region of interest" description="Disordered" evidence="7">
    <location>
        <begin position="3020"/>
        <end position="3040"/>
    </location>
</feature>
<dbReference type="SUPFAM" id="SSF52540">
    <property type="entry name" value="P-loop containing nucleoside triphosphate hydrolases"/>
    <property type="match status" value="1"/>
</dbReference>
<dbReference type="SUPFAM" id="SSF55961">
    <property type="entry name" value="Bet v1-like"/>
    <property type="match status" value="1"/>
</dbReference>
<evidence type="ECO:0000256" key="4">
    <source>
        <dbReference type="ARBA" id="ARBA00023175"/>
    </source>
</evidence>
<keyword evidence="4 5" id="KW-0505">Motor protein</keyword>
<dbReference type="InterPro" id="IPR002913">
    <property type="entry name" value="START_lipid-bd_dom"/>
</dbReference>
<feature type="region of interest" description="Disordered" evidence="7">
    <location>
        <begin position="2118"/>
        <end position="2173"/>
    </location>
</feature>
<feature type="compositionally biased region" description="Low complexity" evidence="7">
    <location>
        <begin position="1879"/>
        <end position="1890"/>
    </location>
</feature>
<dbReference type="Gene3D" id="2.60.200.20">
    <property type="match status" value="1"/>
</dbReference>
<dbReference type="PROSITE" id="PS50067">
    <property type="entry name" value="KINESIN_MOTOR_2"/>
    <property type="match status" value="1"/>
</dbReference>
<protein>
    <recommendedName>
        <fullName evidence="12">StAR-related lipid transfer protein 9</fullName>
    </recommendedName>
</protein>
<feature type="compositionally biased region" description="Polar residues" evidence="7">
    <location>
        <begin position="1978"/>
        <end position="1990"/>
    </location>
</feature>
<dbReference type="Pfam" id="PF01852">
    <property type="entry name" value="START"/>
    <property type="match status" value="1"/>
</dbReference>
<proteinExistence type="inferred from homology"/>
<dbReference type="PANTHER" id="PTHR47117:SF1">
    <property type="entry name" value="STAR-RELATED LIPID TRANSFER PROTEIN 9"/>
    <property type="match status" value="1"/>
</dbReference>
<dbReference type="GO" id="GO:0008289">
    <property type="term" value="F:lipid binding"/>
    <property type="evidence" value="ECO:0007669"/>
    <property type="project" value="InterPro"/>
</dbReference>
<accession>A0AAW1FGL6</accession>
<evidence type="ECO:0000313" key="11">
    <source>
        <dbReference type="Proteomes" id="UP001488805"/>
    </source>
</evidence>
<dbReference type="Pfam" id="PF00225">
    <property type="entry name" value="Kinesin"/>
    <property type="match status" value="1"/>
</dbReference>
<dbReference type="SMART" id="SM00129">
    <property type="entry name" value="KISc"/>
    <property type="match status" value="1"/>
</dbReference>
<dbReference type="GO" id="GO:0008017">
    <property type="term" value="F:microtubule binding"/>
    <property type="evidence" value="ECO:0007669"/>
    <property type="project" value="InterPro"/>
</dbReference>
<evidence type="ECO:0008006" key="12">
    <source>
        <dbReference type="Google" id="ProtNLM"/>
    </source>
</evidence>
<reference evidence="10 11" key="1">
    <citation type="journal article" date="2024" name="Genome Biol. Evol.">
        <title>Chromosome-level genome assembly of the viviparous eelpout Zoarces viviparus.</title>
        <authorList>
            <person name="Fuhrmann N."/>
            <person name="Brasseur M.V."/>
            <person name="Bakowski C.E."/>
            <person name="Podsiadlowski L."/>
            <person name="Prost S."/>
            <person name="Krehenwinkel H."/>
            <person name="Mayer C."/>
        </authorList>
    </citation>
    <scope>NUCLEOTIDE SEQUENCE [LARGE SCALE GENOMIC DNA]</scope>
    <source>
        <strain evidence="10">NO-MEL_2022_Ind0_liver</strain>
    </source>
</reference>
<dbReference type="FunFam" id="3.40.850.10:FF:000021">
    <property type="entry name" value="kinesin-like protein KIF16B isoform X1"/>
    <property type="match status" value="1"/>
</dbReference>
<feature type="region of interest" description="Disordered" evidence="7">
    <location>
        <begin position="1132"/>
        <end position="1153"/>
    </location>
</feature>
<feature type="binding site" evidence="5">
    <location>
        <begin position="103"/>
        <end position="110"/>
    </location>
    <ligand>
        <name>ATP</name>
        <dbReference type="ChEBI" id="CHEBI:30616"/>
    </ligand>
</feature>
<dbReference type="InterPro" id="IPR019821">
    <property type="entry name" value="Kinesin_motor_CS"/>
</dbReference>
<feature type="domain" description="START" evidence="9">
    <location>
        <begin position="3363"/>
        <end position="3490"/>
    </location>
</feature>
<feature type="region of interest" description="Disordered" evidence="7">
    <location>
        <begin position="1971"/>
        <end position="2013"/>
    </location>
</feature>
<dbReference type="EMBL" id="JBCEZU010000067">
    <property type="protein sequence ID" value="KAK9533939.1"/>
    <property type="molecule type" value="Genomic_DNA"/>
</dbReference>
<feature type="compositionally biased region" description="Low complexity" evidence="7">
    <location>
        <begin position="300"/>
        <end position="321"/>
    </location>
</feature>
<dbReference type="InterPro" id="IPR008984">
    <property type="entry name" value="SMAD_FHA_dom_sf"/>
</dbReference>